<evidence type="ECO:0000256" key="3">
    <source>
        <dbReference type="ARBA" id="ARBA00023125"/>
    </source>
</evidence>
<dbReference type="Proteomes" id="UP000245866">
    <property type="component" value="Unassembled WGS sequence"/>
</dbReference>
<accession>A0A317GGV1</accession>
<evidence type="ECO:0000313" key="6">
    <source>
        <dbReference type="Proteomes" id="UP000245866"/>
    </source>
</evidence>
<proteinExistence type="inferred from homology"/>
<dbReference type="GO" id="GO:0009307">
    <property type="term" value="P:DNA restriction-modification system"/>
    <property type="evidence" value="ECO:0007669"/>
    <property type="project" value="UniProtKB-KW"/>
</dbReference>
<dbReference type="InterPro" id="IPR052021">
    <property type="entry name" value="Type-I_RS_S_subunit"/>
</dbReference>
<dbReference type="SUPFAM" id="SSF116734">
    <property type="entry name" value="DNA methylase specificity domain"/>
    <property type="match status" value="1"/>
</dbReference>
<dbReference type="InterPro" id="IPR000055">
    <property type="entry name" value="Restrct_endonuc_typeI_TRD"/>
</dbReference>
<feature type="domain" description="Type I restriction modification DNA specificity" evidence="4">
    <location>
        <begin position="23"/>
        <end position="198"/>
    </location>
</feature>
<dbReference type="Pfam" id="PF01420">
    <property type="entry name" value="Methylase_S"/>
    <property type="match status" value="1"/>
</dbReference>
<comment type="similarity">
    <text evidence="1">Belongs to the type-I restriction system S methylase family.</text>
</comment>
<evidence type="ECO:0000313" key="5">
    <source>
        <dbReference type="EMBL" id="PWT45017.1"/>
    </source>
</evidence>
<sequence>MNDNLVELASVLWEKLKKDANKQSVTIKSLSNNVVTGKTPSKKHNEFYDKGTIPFIKIPDMHGKTYIINTSEKLTKVGANSQSKKYIPKNSIIVSCIGSPGLVSLTSKESQTNQQINSILLSQDIIYPIFLELQRLKQYIINLGSGGTTINNLNKINFENITLNLPSLGVLEKFNKKITPLFIELLNNEYENEKLSQIKCNLLNKFF</sequence>
<name>A0A317GGV1_LIMRT</name>
<keyword evidence="2" id="KW-0680">Restriction system</keyword>
<dbReference type="GO" id="GO:0004519">
    <property type="term" value="F:endonuclease activity"/>
    <property type="evidence" value="ECO:0007669"/>
    <property type="project" value="UniProtKB-KW"/>
</dbReference>
<dbReference type="Gene3D" id="3.90.220.20">
    <property type="entry name" value="DNA methylase specificity domains"/>
    <property type="match status" value="1"/>
</dbReference>
<keyword evidence="5" id="KW-0378">Hydrolase</keyword>
<organism evidence="5 6">
    <name type="scientific">Limosilactobacillus reuteri</name>
    <name type="common">Lactobacillus reuteri</name>
    <dbReference type="NCBI Taxonomy" id="1598"/>
    <lineage>
        <taxon>Bacteria</taxon>
        <taxon>Bacillati</taxon>
        <taxon>Bacillota</taxon>
        <taxon>Bacilli</taxon>
        <taxon>Lactobacillales</taxon>
        <taxon>Lactobacillaceae</taxon>
        <taxon>Limosilactobacillus</taxon>
    </lineage>
</organism>
<dbReference type="InterPro" id="IPR044946">
    <property type="entry name" value="Restrct_endonuc_typeI_TRD_sf"/>
</dbReference>
<reference evidence="5 6" key="1">
    <citation type="journal article" date="2018" name="Front. Microbiol.">
        <title>Comparative Genomics of the Herbivore Gut Symbiont Lactobacillus reuteri Reveals Genetic Diversity and Lifestyle Adaptation.</title>
        <authorList>
            <person name="Zhao J."/>
        </authorList>
    </citation>
    <scope>NUCLEOTIDE SEQUENCE [LARGE SCALE GENOMIC DNA]</scope>
    <source>
        <strain evidence="5 6">LR12</strain>
    </source>
</reference>
<dbReference type="EMBL" id="QGHS01000207">
    <property type="protein sequence ID" value="PWT45017.1"/>
    <property type="molecule type" value="Genomic_DNA"/>
</dbReference>
<keyword evidence="5" id="KW-0255">Endonuclease</keyword>
<gene>
    <name evidence="5" type="ORF">DKZ23_10110</name>
</gene>
<dbReference type="GO" id="GO:0003677">
    <property type="term" value="F:DNA binding"/>
    <property type="evidence" value="ECO:0007669"/>
    <property type="project" value="UniProtKB-KW"/>
</dbReference>
<keyword evidence="3" id="KW-0238">DNA-binding</keyword>
<protein>
    <submittedName>
        <fullName evidence="5">Restriction endonuclease subunit S</fullName>
    </submittedName>
</protein>
<dbReference type="AlphaFoldDB" id="A0A317GGV1"/>
<evidence type="ECO:0000259" key="4">
    <source>
        <dbReference type="Pfam" id="PF01420"/>
    </source>
</evidence>
<comment type="caution">
    <text evidence="5">The sequence shown here is derived from an EMBL/GenBank/DDBJ whole genome shotgun (WGS) entry which is preliminary data.</text>
</comment>
<evidence type="ECO:0000256" key="2">
    <source>
        <dbReference type="ARBA" id="ARBA00022747"/>
    </source>
</evidence>
<keyword evidence="5" id="KW-0540">Nuclease</keyword>
<dbReference type="PANTHER" id="PTHR30408:SF13">
    <property type="entry name" value="TYPE I RESTRICTION ENZYME HINDI SPECIFICITY SUBUNIT"/>
    <property type="match status" value="1"/>
</dbReference>
<dbReference type="PANTHER" id="PTHR30408">
    <property type="entry name" value="TYPE-1 RESTRICTION ENZYME ECOKI SPECIFICITY PROTEIN"/>
    <property type="match status" value="1"/>
</dbReference>
<evidence type="ECO:0000256" key="1">
    <source>
        <dbReference type="ARBA" id="ARBA00010923"/>
    </source>
</evidence>